<dbReference type="GO" id="GO:0032259">
    <property type="term" value="P:methylation"/>
    <property type="evidence" value="ECO:0007669"/>
    <property type="project" value="UniProtKB-KW"/>
</dbReference>
<sequence>MIRHSVVVGERREPAAFGGDPYEAALERGGGLLRVQVLTGGRADALEVGRWMRHDDVDAALVRRTCGSLLDVGCGPGRLVRAAVLAGRIALGVDVSPAAVRHAIRQGLPVLRRSVFGAVPRDGEWGAVLLADGNIGIGGDPCALLRRCGELMAPDGRIHVETHVDAGRNRRYLARLSDDTGRRGPVFPWAELGAARLAAVAAEAGLSLDEQWTRGGRSFSVLRRSAGARAA</sequence>
<accession>A0ABQ6K7A3</accession>
<name>A0ABQ6K7A3_9MICO</name>
<keyword evidence="1" id="KW-0489">Methyltransferase</keyword>
<dbReference type="CDD" id="cd02440">
    <property type="entry name" value="AdoMet_MTases"/>
    <property type="match status" value="1"/>
</dbReference>
<dbReference type="EMBL" id="BSVB01000001">
    <property type="protein sequence ID" value="GMA94626.1"/>
    <property type="molecule type" value="Genomic_DNA"/>
</dbReference>
<dbReference type="RefSeq" id="WP_284253528.1">
    <property type="nucleotide sequence ID" value="NZ_BAAAQO010000002.1"/>
</dbReference>
<reference evidence="2" key="1">
    <citation type="journal article" date="2019" name="Int. J. Syst. Evol. Microbiol.">
        <title>The Global Catalogue of Microorganisms (GCM) 10K type strain sequencing project: providing services to taxonomists for standard genome sequencing and annotation.</title>
        <authorList>
            <consortium name="The Broad Institute Genomics Platform"/>
            <consortium name="The Broad Institute Genome Sequencing Center for Infectious Disease"/>
            <person name="Wu L."/>
            <person name="Ma J."/>
        </authorList>
    </citation>
    <scope>NUCLEOTIDE SEQUENCE [LARGE SCALE GENOMIC DNA]</scope>
    <source>
        <strain evidence="2">NBRC 108894</strain>
    </source>
</reference>
<evidence type="ECO:0000313" key="1">
    <source>
        <dbReference type="EMBL" id="GMA94626.1"/>
    </source>
</evidence>
<dbReference type="Proteomes" id="UP001157034">
    <property type="component" value="Unassembled WGS sequence"/>
</dbReference>
<keyword evidence="1" id="KW-0808">Transferase</keyword>
<dbReference type="InterPro" id="IPR029063">
    <property type="entry name" value="SAM-dependent_MTases_sf"/>
</dbReference>
<dbReference type="SUPFAM" id="SSF53335">
    <property type="entry name" value="S-adenosyl-L-methionine-dependent methyltransferases"/>
    <property type="match status" value="1"/>
</dbReference>
<protein>
    <submittedName>
        <fullName evidence="1">Methyltransferase type 11</fullName>
    </submittedName>
</protein>
<keyword evidence="2" id="KW-1185">Reference proteome</keyword>
<dbReference type="Gene3D" id="3.40.50.150">
    <property type="entry name" value="Vaccinia Virus protein VP39"/>
    <property type="match status" value="1"/>
</dbReference>
<dbReference type="Pfam" id="PF13489">
    <property type="entry name" value="Methyltransf_23"/>
    <property type="match status" value="1"/>
</dbReference>
<proteinExistence type="predicted"/>
<organism evidence="1 2">
    <name type="scientific">Pseudolysinimonas kribbensis</name>
    <dbReference type="NCBI Taxonomy" id="433641"/>
    <lineage>
        <taxon>Bacteria</taxon>
        <taxon>Bacillati</taxon>
        <taxon>Actinomycetota</taxon>
        <taxon>Actinomycetes</taxon>
        <taxon>Micrococcales</taxon>
        <taxon>Microbacteriaceae</taxon>
        <taxon>Pseudolysinimonas</taxon>
    </lineage>
</organism>
<evidence type="ECO:0000313" key="2">
    <source>
        <dbReference type="Proteomes" id="UP001157034"/>
    </source>
</evidence>
<gene>
    <name evidence="1" type="ORF">GCM10025881_14500</name>
</gene>
<dbReference type="GO" id="GO:0008168">
    <property type="term" value="F:methyltransferase activity"/>
    <property type="evidence" value="ECO:0007669"/>
    <property type="project" value="UniProtKB-KW"/>
</dbReference>
<comment type="caution">
    <text evidence="1">The sequence shown here is derived from an EMBL/GenBank/DDBJ whole genome shotgun (WGS) entry which is preliminary data.</text>
</comment>